<dbReference type="Proteomes" id="UP000193144">
    <property type="component" value="Unassembled WGS sequence"/>
</dbReference>
<protein>
    <submittedName>
        <fullName evidence="2">Uncharacterized protein</fullName>
    </submittedName>
</protein>
<name>A0A1Y1YZU4_9PLEO</name>
<sequence length="174" mass="18471">MGNPMMTPNSASMQAGMKTPGSTTNTLPGSSKDSHKPSTSQSMPDPTSHSVPPSSSAPVHQVSASNHGTQDIYALEPPCPYHSRLILPQAQRQSFNKGTYTGQSIEGHHEPASAEDPVPFYGSEGSWRSSSEDCTCKDLSERTIDILGRKAVVALDGLDGTQFEGSAKKNARRG</sequence>
<dbReference type="AlphaFoldDB" id="A0A1Y1YZU4"/>
<keyword evidence="3" id="KW-1185">Reference proteome</keyword>
<gene>
    <name evidence="2" type="ORF">BCR34DRAFT_72793</name>
</gene>
<evidence type="ECO:0000256" key="1">
    <source>
        <dbReference type="SAM" id="MobiDB-lite"/>
    </source>
</evidence>
<accession>A0A1Y1YZU4</accession>
<feature type="region of interest" description="Disordered" evidence="1">
    <location>
        <begin position="99"/>
        <end position="134"/>
    </location>
</feature>
<reference evidence="2 3" key="1">
    <citation type="submission" date="2016-07" db="EMBL/GenBank/DDBJ databases">
        <title>Pervasive Adenine N6-methylation of Active Genes in Fungi.</title>
        <authorList>
            <consortium name="DOE Joint Genome Institute"/>
            <person name="Mondo S.J."/>
            <person name="Dannebaum R.O."/>
            <person name="Kuo R.C."/>
            <person name="Labutti K."/>
            <person name="Haridas S."/>
            <person name="Kuo A."/>
            <person name="Salamov A."/>
            <person name="Ahrendt S.R."/>
            <person name="Lipzen A."/>
            <person name="Sullivan W."/>
            <person name="Andreopoulos W.B."/>
            <person name="Clum A."/>
            <person name="Lindquist E."/>
            <person name="Daum C."/>
            <person name="Ramamoorthy G.K."/>
            <person name="Gryganskyi A."/>
            <person name="Culley D."/>
            <person name="Magnuson J.K."/>
            <person name="James T.Y."/>
            <person name="O'Malley M.A."/>
            <person name="Stajich J.E."/>
            <person name="Spatafora J.W."/>
            <person name="Visel A."/>
            <person name="Grigoriev I.V."/>
        </authorList>
    </citation>
    <scope>NUCLEOTIDE SEQUENCE [LARGE SCALE GENOMIC DNA]</scope>
    <source>
        <strain evidence="2 3">CBS 115471</strain>
    </source>
</reference>
<dbReference type="EMBL" id="MCFA01000149">
    <property type="protein sequence ID" value="ORY03217.1"/>
    <property type="molecule type" value="Genomic_DNA"/>
</dbReference>
<evidence type="ECO:0000313" key="3">
    <source>
        <dbReference type="Proteomes" id="UP000193144"/>
    </source>
</evidence>
<organism evidence="2 3">
    <name type="scientific">Clohesyomyces aquaticus</name>
    <dbReference type="NCBI Taxonomy" id="1231657"/>
    <lineage>
        <taxon>Eukaryota</taxon>
        <taxon>Fungi</taxon>
        <taxon>Dikarya</taxon>
        <taxon>Ascomycota</taxon>
        <taxon>Pezizomycotina</taxon>
        <taxon>Dothideomycetes</taxon>
        <taxon>Pleosporomycetidae</taxon>
        <taxon>Pleosporales</taxon>
        <taxon>Lindgomycetaceae</taxon>
        <taxon>Clohesyomyces</taxon>
    </lineage>
</organism>
<feature type="region of interest" description="Disordered" evidence="1">
    <location>
        <begin position="1"/>
        <end position="76"/>
    </location>
</feature>
<proteinExistence type="predicted"/>
<feature type="compositionally biased region" description="Polar residues" evidence="1">
    <location>
        <begin position="1"/>
        <end position="13"/>
    </location>
</feature>
<comment type="caution">
    <text evidence="2">The sequence shown here is derived from an EMBL/GenBank/DDBJ whole genome shotgun (WGS) entry which is preliminary data.</text>
</comment>
<feature type="compositionally biased region" description="Polar residues" evidence="1">
    <location>
        <begin position="20"/>
        <end position="47"/>
    </location>
</feature>
<feature type="compositionally biased region" description="Low complexity" evidence="1">
    <location>
        <begin position="48"/>
        <end position="65"/>
    </location>
</feature>
<evidence type="ECO:0000313" key="2">
    <source>
        <dbReference type="EMBL" id="ORY03217.1"/>
    </source>
</evidence>